<keyword evidence="1" id="KW-0472">Membrane</keyword>
<feature type="transmembrane region" description="Helical" evidence="1">
    <location>
        <begin position="45"/>
        <end position="65"/>
    </location>
</feature>
<dbReference type="Proteomes" id="UP001165378">
    <property type="component" value="Unassembled WGS sequence"/>
</dbReference>
<feature type="transmembrane region" description="Helical" evidence="1">
    <location>
        <begin position="86"/>
        <end position="108"/>
    </location>
</feature>
<proteinExistence type="predicted"/>
<organism evidence="2 3">
    <name type="scientific">Yinghuangia soli</name>
    <dbReference type="NCBI Taxonomy" id="2908204"/>
    <lineage>
        <taxon>Bacteria</taxon>
        <taxon>Bacillati</taxon>
        <taxon>Actinomycetota</taxon>
        <taxon>Actinomycetes</taxon>
        <taxon>Kitasatosporales</taxon>
        <taxon>Streptomycetaceae</taxon>
        <taxon>Yinghuangia</taxon>
    </lineage>
</organism>
<feature type="transmembrane region" description="Helical" evidence="1">
    <location>
        <begin position="18"/>
        <end position="39"/>
    </location>
</feature>
<evidence type="ECO:0008006" key="4">
    <source>
        <dbReference type="Google" id="ProtNLM"/>
    </source>
</evidence>
<dbReference type="AlphaFoldDB" id="A0AA41U1Y8"/>
<feature type="transmembrane region" description="Helical" evidence="1">
    <location>
        <begin position="114"/>
        <end position="135"/>
    </location>
</feature>
<evidence type="ECO:0000313" key="2">
    <source>
        <dbReference type="EMBL" id="MCF2526574.1"/>
    </source>
</evidence>
<evidence type="ECO:0000256" key="1">
    <source>
        <dbReference type="SAM" id="Phobius"/>
    </source>
</evidence>
<evidence type="ECO:0000313" key="3">
    <source>
        <dbReference type="Proteomes" id="UP001165378"/>
    </source>
</evidence>
<accession>A0AA41U1Y8</accession>
<dbReference type="RefSeq" id="WP_235050682.1">
    <property type="nucleotide sequence ID" value="NZ_JAKFHA010000002.1"/>
</dbReference>
<protein>
    <recommendedName>
        <fullName evidence="4">Flippase GtrA (Transmembrane translocase of bactoprenol-linked glucose)</fullName>
    </recommendedName>
</protein>
<dbReference type="EMBL" id="JAKFHA010000002">
    <property type="protein sequence ID" value="MCF2526574.1"/>
    <property type="molecule type" value="Genomic_DNA"/>
</dbReference>
<sequence>MTTTADTTAPAPGPLASFLRFVLCGGGVTVAASFVLALMSGAMPFFAANIVVTIVSTVVTTELHARVSFRSAERGWGVHVKSAGTVAVSFAFTTAAVMVLHLFAAAPGMLTEQAVYLAACGLAGLGRFVVLRVMVFAAKPAKSAESAQSATPAGTAELPVAAAADITRGTVAMAA</sequence>
<comment type="caution">
    <text evidence="2">The sequence shown here is derived from an EMBL/GenBank/DDBJ whole genome shotgun (WGS) entry which is preliminary data.</text>
</comment>
<name>A0AA41U1Y8_9ACTN</name>
<keyword evidence="3" id="KW-1185">Reference proteome</keyword>
<keyword evidence="1" id="KW-1133">Transmembrane helix</keyword>
<gene>
    <name evidence="2" type="ORF">LZ495_04965</name>
</gene>
<keyword evidence="1" id="KW-0812">Transmembrane</keyword>
<reference evidence="2" key="1">
    <citation type="submission" date="2022-01" db="EMBL/GenBank/DDBJ databases">
        <title>Genome-Based Taxonomic Classification of the Phylum Actinobacteria.</title>
        <authorList>
            <person name="Gao Y."/>
        </authorList>
    </citation>
    <scope>NUCLEOTIDE SEQUENCE</scope>
    <source>
        <strain evidence="2">KLBMP 8922</strain>
    </source>
</reference>